<dbReference type="SUPFAM" id="SSF52540">
    <property type="entry name" value="P-loop containing nucleoside triphosphate hydrolases"/>
    <property type="match status" value="1"/>
</dbReference>
<dbReference type="EMBL" id="CABFNH010000005">
    <property type="protein sequence ID" value="VTZ88610.1"/>
    <property type="molecule type" value="Genomic_DNA"/>
</dbReference>
<dbReference type="PANTHER" id="PTHR43134">
    <property type="entry name" value="SIGNAL RECOGNITION PARTICLE RECEPTOR SUBUNIT ALPHA"/>
    <property type="match status" value="1"/>
</dbReference>
<dbReference type="Gene3D" id="3.40.50.300">
    <property type="entry name" value="P-loop containing nucleotide triphosphate hydrolases"/>
    <property type="match status" value="1"/>
</dbReference>
<dbReference type="Gene3D" id="1.20.120.140">
    <property type="entry name" value="Signal recognition particle SRP54, nucleotide-binding domain"/>
    <property type="match status" value="1"/>
</dbReference>
<feature type="region of interest" description="Disordered" evidence="10">
    <location>
        <begin position="1"/>
        <end position="321"/>
    </location>
</feature>
<keyword evidence="5 9" id="KW-0342">GTP-binding</keyword>
<dbReference type="FunFam" id="3.40.50.300:FF:000053">
    <property type="entry name" value="Signal recognition particle receptor FtsY"/>
    <property type="match status" value="1"/>
</dbReference>
<comment type="function">
    <text evidence="9">Involved in targeting and insertion of nascent membrane proteins into the cytoplasmic membrane. Acts as a receptor for the complex formed by the signal recognition particle (SRP) and the ribosome-nascent chain (RNC).</text>
</comment>
<dbReference type="InterPro" id="IPR000897">
    <property type="entry name" value="SRP54_GTPase_dom"/>
</dbReference>
<feature type="binding site" evidence="9">
    <location>
        <begin position="570"/>
        <end position="573"/>
    </location>
    <ligand>
        <name>GTP</name>
        <dbReference type="ChEBI" id="CHEBI:37565"/>
    </ligand>
</feature>
<proteinExistence type="inferred from homology"/>
<keyword evidence="3 9" id="KW-0547">Nucleotide-binding</keyword>
<evidence type="ECO:0000256" key="1">
    <source>
        <dbReference type="ARBA" id="ARBA00022475"/>
    </source>
</evidence>
<gene>
    <name evidence="9 12" type="primary">ftsY</name>
    <name evidence="12" type="ORF">LMUP508_00389</name>
</gene>
<dbReference type="InterPro" id="IPR004390">
    <property type="entry name" value="SR_rcpt_FtsY"/>
</dbReference>
<feature type="compositionally biased region" description="Basic and acidic residues" evidence="10">
    <location>
        <begin position="246"/>
        <end position="260"/>
    </location>
</feature>
<feature type="compositionally biased region" description="Low complexity" evidence="10">
    <location>
        <begin position="20"/>
        <end position="86"/>
    </location>
</feature>
<keyword evidence="2 9" id="KW-0963">Cytoplasm</keyword>
<dbReference type="FunFam" id="1.20.120.140:FF:000002">
    <property type="entry name" value="Signal recognition particle receptor FtsY"/>
    <property type="match status" value="1"/>
</dbReference>
<dbReference type="NCBIfam" id="TIGR00064">
    <property type="entry name" value="ftsY"/>
    <property type="match status" value="1"/>
</dbReference>
<evidence type="ECO:0000259" key="11">
    <source>
        <dbReference type="PROSITE" id="PS00300"/>
    </source>
</evidence>
<comment type="similarity">
    <text evidence="9">Belongs to the GTP-binding SRP family. FtsY subfamily.</text>
</comment>
<sequence>MGLFDIFRRKSKQKKEEAPESAASENAESQAAASESAASQSTAAESEVSESAASQSTAAESEANESAASQSTVAESEVSESAAGQSTVAESEVSEGTAGQSTAIESEAASAANDQKEAAAEIDDATAAAMQESATAAEEQAAQSDAARQAEQAAIEKAQSEAAKQSATAAEEQAAQSDAARQAEQAAIEKAQSEAAKQSAAAAEEQAAQVKSAQSQAASEAISDEKTAEQVATQSTSVENTSSTAADERAATETVKKAAAAEETVEESAKTSEPQSAADHDSATAVLAETDATVESNNENNEAAVSTSQDEESTTEKYDRGLKKSRTGFGAKLNHFLANFRHVDEDFFEDLEDLLIESDVGYDMAMKISDELREEVKLQNAKSKQDVSNVIIEKMVDLYEDAGKDENPDLNFAKEGPTVIMFVGVNGAGKTTTIGKMAKRFKDEGKRVLLAAGDTFRAGAVEQLDVWAKRDGVDIVMGPANGDPAAVVFDGVKKAKEENYDILLVDTAGRLQNKVNLMNELAKMKRIMAREIPDAPHEVLLVLDATTGQNALNQAKLFKESTDVSGIVLTKLDGTARGGIVLAIRNELHLPVKYVGLGEKVTDLQKFDASDFVYGLFKGLVVEK</sequence>
<dbReference type="SMART" id="SM00962">
    <property type="entry name" value="SRP54"/>
    <property type="match status" value="1"/>
</dbReference>
<comment type="subcellular location">
    <subcellularLocation>
        <location evidence="9">Cell membrane</location>
        <topology evidence="9">Peripheral membrane protein</topology>
        <orientation evidence="9">Cytoplasmic side</orientation>
    </subcellularLocation>
    <subcellularLocation>
        <location evidence="9">Cytoplasm</location>
    </subcellularLocation>
</comment>
<dbReference type="SUPFAM" id="SSF47364">
    <property type="entry name" value="Domain of the SRP/SRP receptor G-proteins"/>
    <property type="match status" value="1"/>
</dbReference>
<accession>A0A508YFV7</accession>
<dbReference type="GO" id="GO:0005737">
    <property type="term" value="C:cytoplasm"/>
    <property type="evidence" value="ECO:0007669"/>
    <property type="project" value="UniProtKB-SubCell"/>
</dbReference>
<dbReference type="InterPro" id="IPR036225">
    <property type="entry name" value="SRP/SRP_N"/>
</dbReference>
<evidence type="ECO:0000256" key="10">
    <source>
        <dbReference type="SAM" id="MobiDB-lite"/>
    </source>
</evidence>
<dbReference type="GO" id="GO:0003924">
    <property type="term" value="F:GTPase activity"/>
    <property type="evidence" value="ECO:0007669"/>
    <property type="project" value="UniProtKB-UniRule"/>
</dbReference>
<evidence type="ECO:0000313" key="13">
    <source>
        <dbReference type="Proteomes" id="UP000365705"/>
    </source>
</evidence>
<dbReference type="Pfam" id="PF00448">
    <property type="entry name" value="SRP54"/>
    <property type="match status" value="1"/>
</dbReference>
<comment type="catalytic activity">
    <reaction evidence="8 9">
        <text>GTP + H2O = GDP + phosphate + H(+)</text>
        <dbReference type="Rhea" id="RHEA:19669"/>
        <dbReference type="ChEBI" id="CHEBI:15377"/>
        <dbReference type="ChEBI" id="CHEBI:15378"/>
        <dbReference type="ChEBI" id="CHEBI:37565"/>
        <dbReference type="ChEBI" id="CHEBI:43474"/>
        <dbReference type="ChEBI" id="CHEBI:58189"/>
        <dbReference type="EC" id="3.6.5.4"/>
    </reaction>
</comment>
<feature type="compositionally biased region" description="Polar residues" evidence="10">
    <location>
        <begin position="230"/>
        <end position="245"/>
    </location>
</feature>
<dbReference type="InterPro" id="IPR013822">
    <property type="entry name" value="Signal_recog_particl_SRP54_hlx"/>
</dbReference>
<name>A0A508YFV7_LIMMU</name>
<evidence type="ECO:0000256" key="3">
    <source>
        <dbReference type="ARBA" id="ARBA00022741"/>
    </source>
</evidence>
<dbReference type="InterPro" id="IPR027417">
    <property type="entry name" value="P-loop_NTPase"/>
</dbReference>
<dbReference type="PANTHER" id="PTHR43134:SF1">
    <property type="entry name" value="SIGNAL RECOGNITION PARTICLE RECEPTOR SUBUNIT ALPHA"/>
    <property type="match status" value="1"/>
</dbReference>
<dbReference type="GO" id="GO:0006614">
    <property type="term" value="P:SRP-dependent cotranslational protein targeting to membrane"/>
    <property type="evidence" value="ECO:0007669"/>
    <property type="project" value="InterPro"/>
</dbReference>
<dbReference type="PROSITE" id="PS00300">
    <property type="entry name" value="SRP54"/>
    <property type="match status" value="1"/>
</dbReference>
<keyword evidence="1 9" id="KW-1003">Cell membrane</keyword>
<dbReference type="Pfam" id="PF02881">
    <property type="entry name" value="SRP54_N"/>
    <property type="match status" value="1"/>
</dbReference>
<feature type="compositionally biased region" description="Low complexity" evidence="10">
    <location>
        <begin position="125"/>
        <end position="221"/>
    </location>
</feature>
<dbReference type="InterPro" id="IPR042101">
    <property type="entry name" value="SRP54_N_sf"/>
</dbReference>
<dbReference type="HAMAP" id="MF_00920">
    <property type="entry name" value="FtsY"/>
    <property type="match status" value="1"/>
</dbReference>
<feature type="compositionally biased region" description="Low complexity" evidence="10">
    <location>
        <begin position="103"/>
        <end position="112"/>
    </location>
</feature>
<evidence type="ECO:0000256" key="4">
    <source>
        <dbReference type="ARBA" id="ARBA00022801"/>
    </source>
</evidence>
<comment type="subunit">
    <text evidence="9">Part of the signal recognition particle protein translocation system, which is composed of SRP and FtsY.</text>
</comment>
<protein>
    <recommendedName>
        <fullName evidence="9">Signal recognition particle receptor FtsY</fullName>
        <shortName evidence="9">SRP receptor</shortName>
        <ecNumber evidence="9">3.6.5.4</ecNumber>
    </recommendedName>
</protein>
<feature type="binding site" evidence="9">
    <location>
        <begin position="424"/>
        <end position="431"/>
    </location>
    <ligand>
        <name>GTP</name>
        <dbReference type="ChEBI" id="CHEBI:37565"/>
    </ligand>
</feature>
<keyword evidence="6 9" id="KW-0472">Membrane</keyword>
<dbReference type="GO" id="GO:0005047">
    <property type="term" value="F:signal recognition particle binding"/>
    <property type="evidence" value="ECO:0007669"/>
    <property type="project" value="TreeGrafter"/>
</dbReference>
<feature type="compositionally biased region" description="Low complexity" evidence="10">
    <location>
        <begin position="293"/>
        <end position="308"/>
    </location>
</feature>
<evidence type="ECO:0000256" key="9">
    <source>
        <dbReference type="HAMAP-Rule" id="MF_00920"/>
    </source>
</evidence>
<keyword evidence="7 9" id="KW-0675">Receptor</keyword>
<dbReference type="GO" id="GO:0005525">
    <property type="term" value="F:GTP binding"/>
    <property type="evidence" value="ECO:0007669"/>
    <property type="project" value="UniProtKB-UniRule"/>
</dbReference>
<dbReference type="EC" id="3.6.5.4" evidence="9"/>
<evidence type="ECO:0000256" key="6">
    <source>
        <dbReference type="ARBA" id="ARBA00023136"/>
    </source>
</evidence>
<feature type="domain" description="SRP54-type proteins GTP-binding" evidence="11">
    <location>
        <begin position="591"/>
        <end position="604"/>
    </location>
</feature>
<evidence type="ECO:0000256" key="2">
    <source>
        <dbReference type="ARBA" id="ARBA00022490"/>
    </source>
</evidence>
<dbReference type="CDD" id="cd17874">
    <property type="entry name" value="FtsY"/>
    <property type="match status" value="1"/>
</dbReference>
<evidence type="ECO:0000256" key="7">
    <source>
        <dbReference type="ARBA" id="ARBA00023170"/>
    </source>
</evidence>
<feature type="binding site" evidence="9">
    <location>
        <begin position="506"/>
        <end position="510"/>
    </location>
    <ligand>
        <name>GTP</name>
        <dbReference type="ChEBI" id="CHEBI:37565"/>
    </ligand>
</feature>
<dbReference type="InterPro" id="IPR003593">
    <property type="entry name" value="AAA+_ATPase"/>
</dbReference>
<dbReference type="GO" id="GO:0005886">
    <property type="term" value="C:plasma membrane"/>
    <property type="evidence" value="ECO:0007669"/>
    <property type="project" value="UniProtKB-SubCell"/>
</dbReference>
<reference evidence="12 13" key="1">
    <citation type="submission" date="2019-06" db="EMBL/GenBank/DDBJ databases">
        <authorList>
            <person name="Rodrigo-Torres L."/>
            <person name="Arahal R. D."/>
            <person name="Lucena T."/>
        </authorList>
    </citation>
    <scope>NUCLEOTIDE SEQUENCE [LARGE SCALE GENOMIC DNA]</scope>
    <source>
        <strain evidence="12 13">INIA P508</strain>
    </source>
</reference>
<dbReference type="AlphaFoldDB" id="A0A508YFV7"/>
<organism evidence="12 13">
    <name type="scientific">Limosilactobacillus mucosae</name>
    <name type="common">Lactobacillus mucosae</name>
    <dbReference type="NCBI Taxonomy" id="97478"/>
    <lineage>
        <taxon>Bacteria</taxon>
        <taxon>Bacillati</taxon>
        <taxon>Bacillota</taxon>
        <taxon>Bacilli</taxon>
        <taxon>Lactobacillales</taxon>
        <taxon>Lactobacillaceae</taxon>
        <taxon>Limosilactobacillus</taxon>
    </lineage>
</organism>
<evidence type="ECO:0000256" key="8">
    <source>
        <dbReference type="ARBA" id="ARBA00048027"/>
    </source>
</evidence>
<evidence type="ECO:0000256" key="5">
    <source>
        <dbReference type="ARBA" id="ARBA00023134"/>
    </source>
</evidence>
<keyword evidence="4 9" id="KW-0378">Hydrolase</keyword>
<evidence type="ECO:0000313" key="12">
    <source>
        <dbReference type="EMBL" id="VTZ88610.1"/>
    </source>
</evidence>
<dbReference type="SMART" id="SM00963">
    <property type="entry name" value="SRP54_N"/>
    <property type="match status" value="1"/>
</dbReference>
<dbReference type="SMART" id="SM00382">
    <property type="entry name" value="AAA"/>
    <property type="match status" value="1"/>
</dbReference>
<dbReference type="Proteomes" id="UP000365705">
    <property type="component" value="Unassembled WGS sequence"/>
</dbReference>